<keyword evidence="3" id="KW-1185">Reference proteome</keyword>
<dbReference type="EMBL" id="BAABCP010000002">
    <property type="protein sequence ID" value="GAA3947886.1"/>
    <property type="molecule type" value="Genomic_DNA"/>
</dbReference>
<comment type="caution">
    <text evidence="2">The sequence shown here is derived from an EMBL/GenBank/DDBJ whole genome shotgun (WGS) entry which is preliminary data.</text>
</comment>
<evidence type="ECO:0000313" key="2">
    <source>
        <dbReference type="EMBL" id="GAA3947886.1"/>
    </source>
</evidence>
<sequence>MSWLDNLAGGPTMEFPFGESVFRDRRRPVPNPANPDRPLPGSWDDVDTITVDGAFVASSSSMGSADATRSDVLTAKSLYCHPASDVKVGDRIRRGSETYYVHARPEADVNPFTGWHPVVEIPLEMSEG</sequence>
<evidence type="ECO:0000256" key="1">
    <source>
        <dbReference type="SAM" id="MobiDB-lite"/>
    </source>
</evidence>
<reference evidence="3" key="1">
    <citation type="journal article" date="2019" name="Int. J. Syst. Evol. Microbiol.">
        <title>The Global Catalogue of Microorganisms (GCM) 10K type strain sequencing project: providing services to taxonomists for standard genome sequencing and annotation.</title>
        <authorList>
            <consortium name="The Broad Institute Genomics Platform"/>
            <consortium name="The Broad Institute Genome Sequencing Center for Infectious Disease"/>
            <person name="Wu L."/>
            <person name="Ma J."/>
        </authorList>
    </citation>
    <scope>NUCLEOTIDE SEQUENCE [LARGE SCALE GENOMIC DNA]</scope>
    <source>
        <strain evidence="3">JCM 17024</strain>
    </source>
</reference>
<feature type="compositionally biased region" description="Pro residues" evidence="1">
    <location>
        <begin position="29"/>
        <end position="38"/>
    </location>
</feature>
<accession>A0ABP7NIG8</accession>
<evidence type="ECO:0008006" key="4">
    <source>
        <dbReference type="Google" id="ProtNLM"/>
    </source>
</evidence>
<name>A0ABP7NIG8_9MICO</name>
<gene>
    <name evidence="2" type="ORF">GCM10022383_27090</name>
</gene>
<proteinExistence type="predicted"/>
<organism evidence="2 3">
    <name type="scientific">Microbacterium soli</name>
    <dbReference type="NCBI Taxonomy" id="446075"/>
    <lineage>
        <taxon>Bacteria</taxon>
        <taxon>Bacillati</taxon>
        <taxon>Actinomycetota</taxon>
        <taxon>Actinomycetes</taxon>
        <taxon>Micrococcales</taxon>
        <taxon>Microbacteriaceae</taxon>
        <taxon>Microbacterium</taxon>
    </lineage>
</organism>
<dbReference type="Proteomes" id="UP001501591">
    <property type="component" value="Unassembled WGS sequence"/>
</dbReference>
<evidence type="ECO:0000313" key="3">
    <source>
        <dbReference type="Proteomes" id="UP001501591"/>
    </source>
</evidence>
<feature type="region of interest" description="Disordered" evidence="1">
    <location>
        <begin position="1"/>
        <end position="44"/>
    </location>
</feature>
<protein>
    <recommendedName>
        <fullName evidence="4">Head-to-tail stopper</fullName>
    </recommendedName>
</protein>